<keyword evidence="4" id="KW-1185">Reference proteome</keyword>
<dbReference type="Proteomes" id="UP000598217">
    <property type="component" value="Unassembled WGS sequence"/>
</dbReference>
<proteinExistence type="predicted"/>
<dbReference type="EMBL" id="JADBDY010000001">
    <property type="protein sequence ID" value="MBE1458576.1"/>
    <property type="molecule type" value="Genomic_DNA"/>
</dbReference>
<dbReference type="PROSITE" id="PS51257">
    <property type="entry name" value="PROKAR_LIPOPROTEIN"/>
    <property type="match status" value="1"/>
</dbReference>
<evidence type="ECO:0008006" key="5">
    <source>
        <dbReference type="Google" id="ProtNLM"/>
    </source>
</evidence>
<gene>
    <name evidence="3" type="ORF">H4W79_002790</name>
</gene>
<evidence type="ECO:0000313" key="4">
    <source>
        <dbReference type="Proteomes" id="UP000598217"/>
    </source>
</evidence>
<feature type="chain" id="PRO_5047134021" description="Lipoprotein" evidence="2">
    <location>
        <begin position="18"/>
        <end position="191"/>
    </location>
</feature>
<protein>
    <recommendedName>
        <fullName evidence="5">Lipoprotein</fullName>
    </recommendedName>
</protein>
<evidence type="ECO:0000313" key="3">
    <source>
        <dbReference type="EMBL" id="MBE1458576.1"/>
    </source>
</evidence>
<sequence>MRRILPCALSLPLLLAAGCGSPDQEVSVAPPAADETSTDAGTAQQSPPGTADEETRENPPEGTRAPASAGYSFGESAAFPHPVGAYEWEFEGEEDVVYTVDDVLLGAPGRVEFTLTVEVPQLGRVFGTGNLEVRCSHGKHSVSATTEAPLGELETGTHSTDMVCEFPDSPDSVLVSVVNGEDEADFRGPVQ</sequence>
<dbReference type="RefSeq" id="WP_191269461.1">
    <property type="nucleotide sequence ID" value="NZ_BMXJ01000003.1"/>
</dbReference>
<organism evidence="3 4">
    <name type="scientific">Nocardiopsis terrae</name>
    <dbReference type="NCBI Taxonomy" id="372655"/>
    <lineage>
        <taxon>Bacteria</taxon>
        <taxon>Bacillati</taxon>
        <taxon>Actinomycetota</taxon>
        <taxon>Actinomycetes</taxon>
        <taxon>Streptosporangiales</taxon>
        <taxon>Nocardiopsidaceae</taxon>
        <taxon>Nocardiopsis</taxon>
    </lineage>
</organism>
<evidence type="ECO:0000256" key="2">
    <source>
        <dbReference type="SAM" id="SignalP"/>
    </source>
</evidence>
<accession>A0ABR9HI18</accession>
<evidence type="ECO:0000256" key="1">
    <source>
        <dbReference type="SAM" id="MobiDB-lite"/>
    </source>
</evidence>
<feature type="signal peptide" evidence="2">
    <location>
        <begin position="1"/>
        <end position="17"/>
    </location>
</feature>
<feature type="region of interest" description="Disordered" evidence="1">
    <location>
        <begin position="21"/>
        <end position="73"/>
    </location>
</feature>
<keyword evidence="2" id="KW-0732">Signal</keyword>
<comment type="caution">
    <text evidence="3">The sequence shown here is derived from an EMBL/GenBank/DDBJ whole genome shotgun (WGS) entry which is preliminary data.</text>
</comment>
<feature type="compositionally biased region" description="Polar residues" evidence="1">
    <location>
        <begin position="38"/>
        <end position="48"/>
    </location>
</feature>
<reference evidence="3 4" key="1">
    <citation type="submission" date="2020-10" db="EMBL/GenBank/DDBJ databases">
        <title>Sequencing the genomes of 1000 actinobacteria strains.</title>
        <authorList>
            <person name="Klenk H.-P."/>
        </authorList>
    </citation>
    <scope>NUCLEOTIDE SEQUENCE [LARGE SCALE GENOMIC DNA]</scope>
    <source>
        <strain evidence="3 4">DSM 45157</strain>
    </source>
</reference>
<name>A0ABR9HI18_9ACTN</name>